<sequence length="380" mass="42566">MGVPLAATADGLPHVQLPPSSGSARLALRDVLRTIIDTTPVFVSFSGGRDSSAVLAVATSVAREHGRPLPVPITYRYPGNAEANEDEWQELVLRHLGVTERVVVTITGQQRLLSENAQESMARRGLVWPPSLNLQHEMFDRVRGGVLLTGEGGDEMFIGRRSAPVARLRRTIQRKQRPRLRVVSDAARALLPRGRQVRTEVEETWARVAPWLRGPAREQFIEAIAEDFVEPLRWDRSIRRTIRRPLARAIYHNMDLVARDYDIRLVHPLLAPEFVSAWIDEGGRWGFTGRTAAMRHAFADVLPEPILGRSTKSFFNAARMGPFERSFARQWSGTGLDLEHVDAELLREAWLNEDFIGRSDSALMAAWMASEGLPLDGPAR</sequence>
<gene>
    <name evidence="2" type="ORF">SAMN05216184_103248</name>
</gene>
<proteinExistence type="predicted"/>
<dbReference type="EMBL" id="UETB01000003">
    <property type="protein sequence ID" value="SSA40064.1"/>
    <property type="molecule type" value="Genomic_DNA"/>
</dbReference>
<dbReference type="Pfam" id="PF00733">
    <property type="entry name" value="Asn_synthase"/>
    <property type="match status" value="1"/>
</dbReference>
<organism evidence="2 3">
    <name type="scientific">Georgenia satyanarayanai</name>
    <dbReference type="NCBI Taxonomy" id="860221"/>
    <lineage>
        <taxon>Bacteria</taxon>
        <taxon>Bacillati</taxon>
        <taxon>Actinomycetota</taxon>
        <taxon>Actinomycetes</taxon>
        <taxon>Micrococcales</taxon>
        <taxon>Bogoriellaceae</taxon>
        <taxon>Georgenia</taxon>
    </lineage>
</organism>
<dbReference type="RefSeq" id="WP_181424555.1">
    <property type="nucleotide sequence ID" value="NZ_QKLZ01000003.1"/>
</dbReference>
<dbReference type="GO" id="GO:0004066">
    <property type="term" value="F:asparagine synthase (glutamine-hydrolyzing) activity"/>
    <property type="evidence" value="ECO:0007669"/>
    <property type="project" value="InterPro"/>
</dbReference>
<keyword evidence="3" id="KW-1185">Reference proteome</keyword>
<evidence type="ECO:0000313" key="3">
    <source>
        <dbReference type="Proteomes" id="UP000250222"/>
    </source>
</evidence>
<evidence type="ECO:0000313" key="2">
    <source>
        <dbReference type="EMBL" id="SSA40064.1"/>
    </source>
</evidence>
<accession>A0A2Y9A6I3</accession>
<reference evidence="2 3" key="1">
    <citation type="submission" date="2016-10" db="EMBL/GenBank/DDBJ databases">
        <authorList>
            <person name="Cai Z."/>
        </authorList>
    </citation>
    <scope>NUCLEOTIDE SEQUENCE [LARGE SCALE GENOMIC DNA]</scope>
    <source>
        <strain evidence="2 3">CGMCC 1.10826</strain>
    </source>
</reference>
<dbReference type="Gene3D" id="3.40.50.620">
    <property type="entry name" value="HUPs"/>
    <property type="match status" value="1"/>
</dbReference>
<dbReference type="AlphaFoldDB" id="A0A2Y9A6I3"/>
<dbReference type="SUPFAM" id="SSF52402">
    <property type="entry name" value="Adenine nucleotide alpha hydrolases-like"/>
    <property type="match status" value="1"/>
</dbReference>
<evidence type="ECO:0000259" key="1">
    <source>
        <dbReference type="Pfam" id="PF00733"/>
    </source>
</evidence>
<dbReference type="GO" id="GO:0006529">
    <property type="term" value="P:asparagine biosynthetic process"/>
    <property type="evidence" value="ECO:0007669"/>
    <property type="project" value="InterPro"/>
</dbReference>
<feature type="domain" description="Asparagine synthetase" evidence="1">
    <location>
        <begin position="34"/>
        <end position="347"/>
    </location>
</feature>
<protein>
    <submittedName>
        <fullName evidence="2">Asparagine synthase (Glutamine-hydrolysing)</fullName>
    </submittedName>
</protein>
<name>A0A2Y9A6I3_9MICO</name>
<dbReference type="InterPro" id="IPR001962">
    <property type="entry name" value="Asn_synthase"/>
</dbReference>
<dbReference type="Proteomes" id="UP000250222">
    <property type="component" value="Unassembled WGS sequence"/>
</dbReference>
<dbReference type="InterPro" id="IPR014729">
    <property type="entry name" value="Rossmann-like_a/b/a_fold"/>
</dbReference>